<gene>
    <name evidence="2" type="primary">LOC103506180</name>
</gene>
<keyword evidence="1" id="KW-1185">Reference proteome</keyword>
<evidence type="ECO:0000313" key="2">
    <source>
        <dbReference type="RefSeq" id="XP_008468786.1"/>
    </source>
</evidence>
<organism evidence="1 2">
    <name type="scientific">Diaphorina citri</name>
    <name type="common">Asian citrus psyllid</name>
    <dbReference type="NCBI Taxonomy" id="121845"/>
    <lineage>
        <taxon>Eukaryota</taxon>
        <taxon>Metazoa</taxon>
        <taxon>Ecdysozoa</taxon>
        <taxon>Arthropoda</taxon>
        <taxon>Hexapoda</taxon>
        <taxon>Insecta</taxon>
        <taxon>Pterygota</taxon>
        <taxon>Neoptera</taxon>
        <taxon>Paraneoptera</taxon>
        <taxon>Hemiptera</taxon>
        <taxon>Sternorrhyncha</taxon>
        <taxon>Psylloidea</taxon>
        <taxon>Psyllidae</taxon>
        <taxon>Diaphorininae</taxon>
        <taxon>Diaphorina</taxon>
    </lineage>
</organism>
<dbReference type="Proteomes" id="UP000079169">
    <property type="component" value="Unplaced"/>
</dbReference>
<dbReference type="GeneID" id="103506180"/>
<dbReference type="PaxDb" id="121845-A0A1S3CVV9"/>
<evidence type="ECO:0000313" key="1">
    <source>
        <dbReference type="Proteomes" id="UP000079169"/>
    </source>
</evidence>
<dbReference type="AlphaFoldDB" id="A0A1S3CVV9"/>
<sequence>MKTWHSIVSGALFKSLFSISWLGNAHFLAALPSHAFSKDLRYYNRANALSLLHVLLKNKYFMDAVRLDKSYLSRVESSLSVVVEKTSEFLRDSSEVSKSIPTYTKNLCDVRSVNRSALVQSQQRHEFYPHLAT</sequence>
<dbReference type="RefSeq" id="XP_008468786.1">
    <property type="nucleotide sequence ID" value="XM_008470564.1"/>
</dbReference>
<proteinExistence type="predicted"/>
<accession>A0A1S3CVV9</accession>
<protein>
    <submittedName>
        <fullName evidence="2">Uncharacterized protein LOC103506180</fullName>
    </submittedName>
</protein>
<dbReference type="KEGG" id="dci:103506180"/>
<reference evidence="2" key="1">
    <citation type="submission" date="2025-08" db="UniProtKB">
        <authorList>
            <consortium name="RefSeq"/>
        </authorList>
    </citation>
    <scope>IDENTIFICATION</scope>
</reference>
<name>A0A1S3CVV9_DIACI</name>